<feature type="region of interest" description="Disordered" evidence="1">
    <location>
        <begin position="297"/>
        <end position="359"/>
    </location>
</feature>
<name>A0A0F7UNB1_NEOCL</name>
<feature type="region of interest" description="Disordered" evidence="1">
    <location>
        <begin position="1"/>
        <end position="25"/>
    </location>
</feature>
<feature type="region of interest" description="Disordered" evidence="1">
    <location>
        <begin position="210"/>
        <end position="233"/>
    </location>
</feature>
<protein>
    <submittedName>
        <fullName evidence="2">Uncharacterized protein</fullName>
    </submittedName>
</protein>
<evidence type="ECO:0000256" key="1">
    <source>
        <dbReference type="SAM" id="MobiDB-lite"/>
    </source>
</evidence>
<dbReference type="AlphaFoldDB" id="A0A0F7UNB1"/>
<organism evidence="2">
    <name type="scientific">Neospora caninum (strain Liverpool)</name>
    <dbReference type="NCBI Taxonomy" id="572307"/>
    <lineage>
        <taxon>Eukaryota</taxon>
        <taxon>Sar</taxon>
        <taxon>Alveolata</taxon>
        <taxon>Apicomplexa</taxon>
        <taxon>Conoidasida</taxon>
        <taxon>Coccidia</taxon>
        <taxon>Eucoccidiorida</taxon>
        <taxon>Eimeriorina</taxon>
        <taxon>Sarcocystidae</taxon>
        <taxon>Neospora</taxon>
    </lineage>
</organism>
<feature type="region of interest" description="Disordered" evidence="1">
    <location>
        <begin position="744"/>
        <end position="764"/>
    </location>
</feature>
<feature type="compositionally biased region" description="Low complexity" evidence="1">
    <location>
        <begin position="218"/>
        <end position="228"/>
    </location>
</feature>
<reference evidence="2" key="1">
    <citation type="journal article" date="2015" name="PLoS ONE">
        <title>Comprehensive Evaluation of Toxoplasma gondii VEG and Neospora caninum LIV Genomes with Tachyzoite Stage Transcriptome and Proteome Defines Novel Transcript Features.</title>
        <authorList>
            <person name="Ramaprasad A."/>
            <person name="Mourier T."/>
            <person name="Naeem R."/>
            <person name="Malas T.B."/>
            <person name="Moussa E."/>
            <person name="Panigrahi A."/>
            <person name="Vermont S.J."/>
            <person name="Otto T.D."/>
            <person name="Wastling J."/>
            <person name="Pain A."/>
        </authorList>
    </citation>
    <scope>NUCLEOTIDE SEQUENCE</scope>
    <source>
        <strain evidence="2">Liverpool</strain>
    </source>
</reference>
<gene>
    <name evidence="2" type="ORF">BN1204_054390</name>
</gene>
<feature type="region of interest" description="Disordered" evidence="1">
    <location>
        <begin position="58"/>
        <end position="102"/>
    </location>
</feature>
<sequence>MLSRGQLLRSAGARQPGPSVSSVVASPRTPLFFGTEFSVASLRVSSTRLLPPLARRSLASTSPFSPASASLASPRATKHRTTRPTRLGCLSPTQANAGACPPSTPPLFLRRFSSASHAPSAPQRRKGKRVASDEADETAVSLLSSLSRSSAATPSSGWLLDTGEIAPEAFASVKPVKDFPFLALSSRLKRLKARQQQLLRDWQLQAASAGGAAGAGSGESAESASPAGTDGEASCTFEDAVARQEEIQKKMKILETLAASASDHTPDQIGDTGRIAFLPHADAVNLLVLLAAEAESLGTGGGRNSATASEVGEETEATAASDVGRKAADEQSTQGEEGETETEGEARGASQTAQTDASEWRLKCESNKQKWKMCIARLKELALDHEDAFLVFYSMCVTNRLDAQLLPVLLERLEAGYFSSQALSKPLFHPLFEVWEPPCDSFAALVNVLPLSAKAVVVQAERRSERDRRESEGWLAPPESAPLVLPNWKTMHPVDMESWEKKQRRVVRTRYVKAEVIRQADGRKLAAALALHGRQAIHRDASVGSLVAVAAMCAPSSQRPLRGELLPETLNLLAAELLRRPADAVAPHLLSVSFLLSQSSFTLTKRLFLHLEDALRFWLRENGFLATRGSEQARRTSDEQASETQGEKRLQAIAEQLRNAPPGSRIFGSVHSTPASPLASPASADLAPAEGEERNSAAIWECRVLAKLLSTFLAVADYQPSLDFVLLLSDALRNSLCRTAVLPSTAVSPPSSAPPSSSASSALSPRSLQESDVLSLTDIAAVLDGFATSGYAVPSPLFSALLEHFLCDVDLFLASSPLSSAEAPERLSRSYFCSERGRATPRDCARLLHALAARGVSSREGDGSADAAAEGKKRGTLESLKTEAMTQAWCLAAPVLHDLQPYCTLTVLNSMMAAHSPAQVLSTTFFQRSLEKFVREHPDCDSSVIGTLFGVRKAVEQSE</sequence>
<evidence type="ECO:0000313" key="2">
    <source>
        <dbReference type="EMBL" id="CEL69737.1"/>
    </source>
</evidence>
<dbReference type="EMBL" id="LN714486">
    <property type="protein sequence ID" value="CEL69737.1"/>
    <property type="molecule type" value="Genomic_DNA"/>
</dbReference>
<feature type="compositionally biased region" description="Low complexity" evidence="1">
    <location>
        <begin position="58"/>
        <end position="75"/>
    </location>
</feature>
<feature type="region of interest" description="Disordered" evidence="1">
    <location>
        <begin position="115"/>
        <end position="134"/>
    </location>
</feature>
<proteinExistence type="predicted"/>
<accession>A0A0F7UNB1</accession>